<organism evidence="2 3">
    <name type="scientific">Oesophagostomum dentatum</name>
    <name type="common">Nodular worm</name>
    <dbReference type="NCBI Taxonomy" id="61180"/>
    <lineage>
        <taxon>Eukaryota</taxon>
        <taxon>Metazoa</taxon>
        <taxon>Ecdysozoa</taxon>
        <taxon>Nematoda</taxon>
        <taxon>Chromadorea</taxon>
        <taxon>Rhabditida</taxon>
        <taxon>Rhabditina</taxon>
        <taxon>Rhabditomorpha</taxon>
        <taxon>Strongyloidea</taxon>
        <taxon>Strongylidae</taxon>
        <taxon>Oesophagostomum</taxon>
    </lineage>
</organism>
<evidence type="ECO:0000313" key="3">
    <source>
        <dbReference type="Proteomes" id="UP000053660"/>
    </source>
</evidence>
<keyword evidence="3" id="KW-1185">Reference proteome</keyword>
<accession>A0A0B1TLI8</accession>
<reference evidence="2 3" key="1">
    <citation type="submission" date="2014-03" db="EMBL/GenBank/DDBJ databases">
        <title>Draft genome of the hookworm Oesophagostomum dentatum.</title>
        <authorList>
            <person name="Mitreva M."/>
        </authorList>
    </citation>
    <scope>NUCLEOTIDE SEQUENCE [LARGE SCALE GENOMIC DNA]</scope>
    <source>
        <strain evidence="2 3">OD-Hann</strain>
    </source>
</reference>
<proteinExistence type="predicted"/>
<feature type="compositionally biased region" description="Low complexity" evidence="1">
    <location>
        <begin position="65"/>
        <end position="88"/>
    </location>
</feature>
<dbReference type="OrthoDB" id="5855027at2759"/>
<name>A0A0B1TLI8_OESDE</name>
<evidence type="ECO:0000256" key="1">
    <source>
        <dbReference type="SAM" id="MobiDB-lite"/>
    </source>
</evidence>
<feature type="region of interest" description="Disordered" evidence="1">
    <location>
        <begin position="55"/>
        <end position="94"/>
    </location>
</feature>
<evidence type="ECO:0000313" key="2">
    <source>
        <dbReference type="EMBL" id="KHJ96270.1"/>
    </source>
</evidence>
<gene>
    <name evidence="2" type="ORF">OESDEN_03768</name>
</gene>
<dbReference type="EMBL" id="KN549710">
    <property type="protein sequence ID" value="KHJ96270.1"/>
    <property type="molecule type" value="Genomic_DNA"/>
</dbReference>
<sequence>MSANFAVVFFLNHTVDVVPGNAFLSDPEVDRKAKVMFIGSKQPCEVKAPLVTQEGEFDEEAFETSPPQGSQSPPHSSPQRSPSQQDFQSEVRRLRNLENKVPTPFFEHEKFALSKHATDVMIYEV</sequence>
<dbReference type="Proteomes" id="UP000053660">
    <property type="component" value="Unassembled WGS sequence"/>
</dbReference>
<protein>
    <submittedName>
        <fullName evidence="2">Uncharacterized protein</fullName>
    </submittedName>
</protein>
<dbReference type="AlphaFoldDB" id="A0A0B1TLI8"/>